<evidence type="ECO:0000313" key="1">
    <source>
        <dbReference type="EMBL" id="QNU66539.1"/>
    </source>
</evidence>
<proteinExistence type="predicted"/>
<keyword evidence="2" id="KW-1185">Reference proteome</keyword>
<dbReference type="Proteomes" id="UP000306409">
    <property type="component" value="Chromosome"/>
</dbReference>
<reference evidence="1 2" key="1">
    <citation type="submission" date="2020-09" db="EMBL/GenBank/DDBJ databases">
        <title>Characterization and genome sequencing of Ruminiclostridium sp. nov. MA18.</title>
        <authorList>
            <person name="Rettenmaier R."/>
            <person name="Kowollik M.-L."/>
            <person name="Liebl W."/>
            <person name="Zverlov V."/>
        </authorList>
    </citation>
    <scope>NUCLEOTIDE SEQUENCE [LARGE SCALE GENOMIC DNA]</scope>
    <source>
        <strain evidence="1 2">MA18</strain>
    </source>
</reference>
<sequence length="52" mass="6111">MYNVQYLELKQDIMKNRMIRSKCEVSNFSIDTSCYDYLEIDNKVESGVPALD</sequence>
<accession>A0A7H1VMC7</accession>
<dbReference type="RefSeq" id="WP_190530388.1">
    <property type="nucleotide sequence ID" value="NZ_CP061336.1"/>
</dbReference>
<name>A0A7H1VMC7_9FIRM</name>
<dbReference type="AlphaFoldDB" id="A0A7H1VMC7"/>
<organism evidence="1 2">
    <name type="scientific">Ruminiclostridium herbifermentans</name>
    <dbReference type="NCBI Taxonomy" id="2488810"/>
    <lineage>
        <taxon>Bacteria</taxon>
        <taxon>Bacillati</taxon>
        <taxon>Bacillota</taxon>
        <taxon>Clostridia</taxon>
        <taxon>Eubacteriales</taxon>
        <taxon>Oscillospiraceae</taxon>
        <taxon>Ruminiclostridium</taxon>
    </lineage>
</organism>
<dbReference type="EMBL" id="CP061336">
    <property type="protein sequence ID" value="QNU66539.1"/>
    <property type="molecule type" value="Genomic_DNA"/>
</dbReference>
<protein>
    <submittedName>
        <fullName evidence="1">Uncharacterized protein</fullName>
    </submittedName>
</protein>
<dbReference type="KEGG" id="rher:EHE19_017055"/>
<evidence type="ECO:0000313" key="2">
    <source>
        <dbReference type="Proteomes" id="UP000306409"/>
    </source>
</evidence>
<gene>
    <name evidence="1" type="ORF">EHE19_017055</name>
</gene>